<proteinExistence type="inferred from homology"/>
<feature type="domain" description="3-beta hydroxysteroid dehydrogenase/isomerase" evidence="6">
    <location>
        <begin position="327"/>
        <end position="445"/>
    </location>
</feature>
<reference evidence="7 8" key="1">
    <citation type="submission" date="2024-02" db="EMBL/GenBank/DDBJ databases">
        <authorList>
            <person name="Vignale AGUSTIN F."/>
            <person name="Sosa J E."/>
            <person name="Modenutti C."/>
        </authorList>
    </citation>
    <scope>NUCLEOTIDE SEQUENCE [LARGE SCALE GENOMIC DNA]</scope>
</reference>
<organism evidence="7 8">
    <name type="scientific">Ilex paraguariensis</name>
    <name type="common">yerba mate</name>
    <dbReference type="NCBI Taxonomy" id="185542"/>
    <lineage>
        <taxon>Eukaryota</taxon>
        <taxon>Viridiplantae</taxon>
        <taxon>Streptophyta</taxon>
        <taxon>Embryophyta</taxon>
        <taxon>Tracheophyta</taxon>
        <taxon>Spermatophyta</taxon>
        <taxon>Magnoliopsida</taxon>
        <taxon>eudicotyledons</taxon>
        <taxon>Gunneridae</taxon>
        <taxon>Pentapetalae</taxon>
        <taxon>asterids</taxon>
        <taxon>campanulids</taxon>
        <taxon>Aquifoliales</taxon>
        <taxon>Aquifoliaceae</taxon>
        <taxon>Ilex</taxon>
    </lineage>
</organism>
<dbReference type="PANTHER" id="PTHR13105">
    <property type="entry name" value="MYELOID LEUKEMIA FACTOR"/>
    <property type="match status" value="1"/>
</dbReference>
<feature type="region of interest" description="Disordered" evidence="5">
    <location>
        <begin position="63"/>
        <end position="143"/>
    </location>
</feature>
<dbReference type="GO" id="GO:0005737">
    <property type="term" value="C:cytoplasm"/>
    <property type="evidence" value="ECO:0007669"/>
    <property type="project" value="UniProtKB-SubCell"/>
</dbReference>
<feature type="compositionally biased region" description="Basic and acidic residues" evidence="5">
    <location>
        <begin position="120"/>
        <end position="143"/>
    </location>
</feature>
<dbReference type="AlphaFoldDB" id="A0ABC8UZK7"/>
<feature type="region of interest" description="Disordered" evidence="5">
    <location>
        <begin position="289"/>
        <end position="317"/>
    </location>
</feature>
<evidence type="ECO:0000259" key="6">
    <source>
        <dbReference type="Pfam" id="PF01073"/>
    </source>
</evidence>
<comment type="caution">
    <text evidence="7">The sequence shown here is derived from an EMBL/GenBank/DDBJ whole genome shotgun (WGS) entry which is preliminary data.</text>
</comment>
<accession>A0ABC8UZK7</accession>
<evidence type="ECO:0000313" key="8">
    <source>
        <dbReference type="Proteomes" id="UP001642360"/>
    </source>
</evidence>
<dbReference type="Pfam" id="PF01073">
    <property type="entry name" value="3Beta_HSD"/>
    <property type="match status" value="1"/>
</dbReference>
<dbReference type="SUPFAM" id="SSF51735">
    <property type="entry name" value="NAD(P)-binding Rossmann-fold domains"/>
    <property type="match status" value="1"/>
</dbReference>
<sequence length="563" mass="62354">MQREREGREIPIHFGSSFDIFGDIGGFRPHRSMFSSIFGGRDPFDDPFFTRPFNSVFEPSMIGSSASASESPRVRKSKGPVIEELNTDDEGEGEEEGGDTDAGEKSDRARKNSGANENPLVEHPDDQIDERKSKDVSYRAQHKTMERPLTHTRNVSYQRVTYGGINGAYYTATSSRRTGSDGVVLEESKQADRTTGQATHRISRGIHDKGHSLVRKLNSDGKVDTKQALHNLHEDELAGFEQAWNGNADKHLPGWNDGFDFHENAGASGSERKRQSSWGGWALPFTEPLGRAGGVADRSESNTTSGRRSKKKRKKDNSFLTNLSAASEKLKIFNADLDIPESFDAAIAGCIGVFHLAHPIDLEDKETMINRSIYGTLSILKACLESKTVKRVVYTSSAASVVFSNMGLDVLDESTWTDVGLIRAAKPFGASYLLTKTLTEKAALDFAEEHGLDLVTVIPFYPWPLHLSSFARSVQKTMAMILGDKDQYKYLTSTPLVHVDVATAHSFLLEYQIAKGSSFKEIKGSKLLSLSSKKLLDTGFQYKYVVEDMYDEAIQCCKQKGFL</sequence>
<name>A0ABC8UZK7_9AQUA</name>
<keyword evidence="8" id="KW-1185">Reference proteome</keyword>
<evidence type="ECO:0000256" key="4">
    <source>
        <dbReference type="ARBA" id="ARBA00022553"/>
    </source>
</evidence>
<dbReference type="InterPro" id="IPR019376">
    <property type="entry name" value="Myeloid_leukemia_factor"/>
</dbReference>
<evidence type="ECO:0000256" key="2">
    <source>
        <dbReference type="ARBA" id="ARBA00008332"/>
    </source>
</evidence>
<dbReference type="Proteomes" id="UP001642360">
    <property type="component" value="Unassembled WGS sequence"/>
</dbReference>
<dbReference type="Pfam" id="PF10248">
    <property type="entry name" value="Mlf1IP"/>
    <property type="match status" value="1"/>
</dbReference>
<dbReference type="InterPro" id="IPR036291">
    <property type="entry name" value="NAD(P)-bd_dom_sf"/>
</dbReference>
<dbReference type="InterPro" id="IPR002225">
    <property type="entry name" value="3Beta_OHSteriod_DH/Estase"/>
</dbReference>
<evidence type="ECO:0000256" key="3">
    <source>
        <dbReference type="ARBA" id="ARBA00022490"/>
    </source>
</evidence>
<gene>
    <name evidence="7" type="ORF">ILEXP_LOCUS57021</name>
</gene>
<evidence type="ECO:0000313" key="7">
    <source>
        <dbReference type="EMBL" id="CAK9186526.1"/>
    </source>
</evidence>
<protein>
    <recommendedName>
        <fullName evidence="6">3-beta hydroxysteroid dehydrogenase/isomerase domain-containing protein</fullName>
    </recommendedName>
</protein>
<keyword evidence="3" id="KW-0963">Cytoplasm</keyword>
<comment type="similarity">
    <text evidence="2">Belongs to the MLF family.</text>
</comment>
<feature type="compositionally biased region" description="Acidic residues" evidence="5">
    <location>
        <begin position="85"/>
        <end position="101"/>
    </location>
</feature>
<evidence type="ECO:0000256" key="5">
    <source>
        <dbReference type="SAM" id="MobiDB-lite"/>
    </source>
</evidence>
<comment type="subcellular location">
    <subcellularLocation>
        <location evidence="1">Cytoplasm</location>
    </subcellularLocation>
</comment>
<evidence type="ECO:0000256" key="1">
    <source>
        <dbReference type="ARBA" id="ARBA00004496"/>
    </source>
</evidence>
<dbReference type="Gene3D" id="3.40.50.720">
    <property type="entry name" value="NAD(P)-binding Rossmann-like Domain"/>
    <property type="match status" value="1"/>
</dbReference>
<keyword evidence="4" id="KW-0597">Phosphoprotein</keyword>
<dbReference type="EMBL" id="CAUOFW020009613">
    <property type="protein sequence ID" value="CAK9186526.1"/>
    <property type="molecule type" value="Genomic_DNA"/>
</dbReference>